<evidence type="ECO:0000256" key="2">
    <source>
        <dbReference type="ARBA" id="ARBA00022840"/>
    </source>
</evidence>
<dbReference type="EMBL" id="CP000804">
    <property type="protein sequence ID" value="ABU58130.1"/>
    <property type="molecule type" value="Genomic_DNA"/>
</dbReference>
<dbReference type="SUPFAM" id="SSF52540">
    <property type="entry name" value="P-loop containing nucleoside triphosphate hydrolases"/>
    <property type="match status" value="1"/>
</dbReference>
<keyword evidence="4" id="KW-0238">DNA-binding</keyword>
<dbReference type="Gene3D" id="3.40.50.300">
    <property type="entry name" value="P-loop containing nucleotide triphosphate hydrolases"/>
    <property type="match status" value="1"/>
</dbReference>
<dbReference type="Pfam" id="PF01590">
    <property type="entry name" value="GAF"/>
    <property type="match status" value="1"/>
</dbReference>
<keyword evidence="5" id="KW-0804">Transcription</keyword>
<dbReference type="InterPro" id="IPR003018">
    <property type="entry name" value="GAF"/>
</dbReference>
<dbReference type="Gene3D" id="1.10.8.60">
    <property type="match status" value="1"/>
</dbReference>
<dbReference type="InterPro" id="IPR002197">
    <property type="entry name" value="HTH_Fis"/>
</dbReference>
<name>A7NKW0_ROSCS</name>
<proteinExistence type="predicted"/>
<dbReference type="InterPro" id="IPR058031">
    <property type="entry name" value="AAA_lid_NorR"/>
</dbReference>
<evidence type="ECO:0000313" key="8">
    <source>
        <dbReference type="EMBL" id="ABU58130.1"/>
    </source>
</evidence>
<accession>A7NKW0</accession>
<dbReference type="Gene3D" id="3.30.450.40">
    <property type="match status" value="1"/>
</dbReference>
<evidence type="ECO:0000313" key="9">
    <source>
        <dbReference type="Proteomes" id="UP000000263"/>
    </source>
</evidence>
<dbReference type="CDD" id="cd00130">
    <property type="entry name" value="PAS"/>
    <property type="match status" value="1"/>
</dbReference>
<gene>
    <name evidence="8" type="ordered locus">Rcas_2042</name>
</gene>
<dbReference type="InterPro" id="IPR029016">
    <property type="entry name" value="GAF-like_dom_sf"/>
</dbReference>
<evidence type="ECO:0000256" key="3">
    <source>
        <dbReference type="ARBA" id="ARBA00023015"/>
    </source>
</evidence>
<dbReference type="PROSITE" id="PS50045">
    <property type="entry name" value="SIGMA54_INTERACT_4"/>
    <property type="match status" value="1"/>
</dbReference>
<dbReference type="SUPFAM" id="SSF55781">
    <property type="entry name" value="GAF domain-like"/>
    <property type="match status" value="1"/>
</dbReference>
<evidence type="ECO:0000259" key="6">
    <source>
        <dbReference type="PROSITE" id="PS50045"/>
    </source>
</evidence>
<dbReference type="PROSITE" id="PS00688">
    <property type="entry name" value="SIGMA54_INTERACT_3"/>
    <property type="match status" value="1"/>
</dbReference>
<dbReference type="SMART" id="SM00091">
    <property type="entry name" value="PAS"/>
    <property type="match status" value="1"/>
</dbReference>
<feature type="domain" description="Sigma-54 factor interaction" evidence="6">
    <location>
        <begin position="351"/>
        <end position="580"/>
    </location>
</feature>
<dbReference type="InterPro" id="IPR027417">
    <property type="entry name" value="P-loop_NTPase"/>
</dbReference>
<dbReference type="eggNOG" id="COG3284">
    <property type="taxonomic scope" value="Bacteria"/>
</dbReference>
<organism evidence="8 9">
    <name type="scientific">Roseiflexus castenholzii (strain DSM 13941 / HLO8)</name>
    <dbReference type="NCBI Taxonomy" id="383372"/>
    <lineage>
        <taxon>Bacteria</taxon>
        <taxon>Bacillati</taxon>
        <taxon>Chloroflexota</taxon>
        <taxon>Chloroflexia</taxon>
        <taxon>Chloroflexales</taxon>
        <taxon>Roseiflexineae</taxon>
        <taxon>Roseiflexaceae</taxon>
        <taxon>Roseiflexus</taxon>
    </lineage>
</organism>
<dbReference type="InterPro" id="IPR035965">
    <property type="entry name" value="PAS-like_dom_sf"/>
</dbReference>
<dbReference type="InterPro" id="IPR025944">
    <property type="entry name" value="Sigma_54_int_dom_CS"/>
</dbReference>
<dbReference type="InterPro" id="IPR002078">
    <property type="entry name" value="Sigma_54_int"/>
</dbReference>
<dbReference type="PROSITE" id="PS50112">
    <property type="entry name" value="PAS"/>
    <property type="match status" value="1"/>
</dbReference>
<dbReference type="InterPro" id="IPR003593">
    <property type="entry name" value="AAA+_ATPase"/>
</dbReference>
<dbReference type="Proteomes" id="UP000000263">
    <property type="component" value="Chromosome"/>
</dbReference>
<evidence type="ECO:0000256" key="4">
    <source>
        <dbReference type="ARBA" id="ARBA00023125"/>
    </source>
</evidence>
<dbReference type="STRING" id="383372.Rcas_2042"/>
<dbReference type="KEGG" id="rca:Rcas_2042"/>
<dbReference type="InterPro" id="IPR013767">
    <property type="entry name" value="PAS_fold"/>
</dbReference>
<evidence type="ECO:0000256" key="5">
    <source>
        <dbReference type="ARBA" id="ARBA00023163"/>
    </source>
</evidence>
<dbReference type="GO" id="GO:0043565">
    <property type="term" value="F:sequence-specific DNA binding"/>
    <property type="evidence" value="ECO:0007669"/>
    <property type="project" value="InterPro"/>
</dbReference>
<protein>
    <submittedName>
        <fullName evidence="8">GAF modulated sigma54 specific transcriptional regulator, Fis family</fullName>
    </submittedName>
</protein>
<reference evidence="8 9" key="1">
    <citation type="submission" date="2007-08" db="EMBL/GenBank/DDBJ databases">
        <title>Complete sequence of Roseiflexus castenholzii DSM 13941.</title>
        <authorList>
            <consortium name="US DOE Joint Genome Institute"/>
            <person name="Copeland A."/>
            <person name="Lucas S."/>
            <person name="Lapidus A."/>
            <person name="Barry K."/>
            <person name="Glavina del Rio T."/>
            <person name="Dalin E."/>
            <person name="Tice H."/>
            <person name="Pitluck S."/>
            <person name="Thompson L.S."/>
            <person name="Brettin T."/>
            <person name="Bruce D."/>
            <person name="Detter J.C."/>
            <person name="Han C."/>
            <person name="Tapia R."/>
            <person name="Schmutz J."/>
            <person name="Larimer F."/>
            <person name="Land M."/>
            <person name="Hauser L."/>
            <person name="Kyrpides N."/>
            <person name="Mikhailova N."/>
            <person name="Bryant D.A."/>
            <person name="Hanada S."/>
            <person name="Tsukatani Y."/>
            <person name="Richardson P."/>
        </authorList>
    </citation>
    <scope>NUCLEOTIDE SEQUENCE [LARGE SCALE GENOMIC DNA]</scope>
    <source>
        <strain evidence="9">DSM 13941 / HLO8</strain>
    </source>
</reference>
<dbReference type="PROSITE" id="PS00675">
    <property type="entry name" value="SIGMA54_INTERACT_1"/>
    <property type="match status" value="1"/>
</dbReference>
<dbReference type="InterPro" id="IPR000014">
    <property type="entry name" value="PAS"/>
</dbReference>
<keyword evidence="1" id="KW-0547">Nucleotide-binding</keyword>
<dbReference type="AlphaFoldDB" id="A7NKW0"/>
<dbReference type="Gene3D" id="1.10.10.60">
    <property type="entry name" value="Homeodomain-like"/>
    <property type="match status" value="1"/>
</dbReference>
<dbReference type="CDD" id="cd00009">
    <property type="entry name" value="AAA"/>
    <property type="match status" value="1"/>
</dbReference>
<dbReference type="OrthoDB" id="9803970at2"/>
<sequence>MQPTCGPVDGDLLSAIWQRFVDTGVLDPALDPIIAMSWQRCILRCNPYTVADLPGISEAELADRRAKLADLIALARPIMEDIYQFVEGSGMIIVLLDASACVLDVLGDANVQRQAASLGLRPGAYWNEGCAGTNAFGLALYERCPVHVIGAEHFFQRFHGLSVSAAPIYHWEGRPIGVLGMACLTSAGNGATLATVHAAARAIEHQLHAEKLFNELNTQRTLLSAIVEAISDGFIVCDQAGLVVHINLCAAQILGVKREAAVGRALGASVELPPVVAEAMRQCVMLTDAEVSFQVQKVQIRCLISLIPIQWQLDRVNNVEGFILTLRRLEQVHRMVQRMVGARSNFTFASIIGSSHAINQARRQAQAAARSSVPVLIVGESGTGKGVLARVIHNESARAEGPFVTVNCRVLPRDLIVGEFLGYEIGAFHSNRLQGQPGKFELAHGGTLHLEEIEALPLDMQTALLRVVETGEVVRLGGHRVICVNVRLIVTTSLNLERLVLRGDFRADLYYAVSRMTIRLAPLRERTADLPLLVRDILERMHRQTGRAVSISYDAQQLMRCYSWPGNVRELENVLERAASLADNGMIDVWHLPDAIRGRPSETEPGYDQHVPALHEAEYEAIVRAARACQGNATRMAQMLGIGRTTLWRKLKAANVSLDDFKPSLLAKRSSRRS</sequence>
<dbReference type="Pfam" id="PF00989">
    <property type="entry name" value="PAS"/>
    <property type="match status" value="1"/>
</dbReference>
<dbReference type="NCBIfam" id="NF008485">
    <property type="entry name" value="PRK11388.1"/>
    <property type="match status" value="1"/>
</dbReference>
<dbReference type="GO" id="GO:0006355">
    <property type="term" value="P:regulation of DNA-templated transcription"/>
    <property type="evidence" value="ECO:0007669"/>
    <property type="project" value="InterPro"/>
</dbReference>
<dbReference type="Pfam" id="PF25601">
    <property type="entry name" value="AAA_lid_14"/>
    <property type="match status" value="1"/>
</dbReference>
<evidence type="ECO:0000259" key="7">
    <source>
        <dbReference type="PROSITE" id="PS50112"/>
    </source>
</evidence>
<dbReference type="SMART" id="SM00382">
    <property type="entry name" value="AAA"/>
    <property type="match status" value="1"/>
</dbReference>
<dbReference type="InterPro" id="IPR025662">
    <property type="entry name" value="Sigma_54_int_dom_ATP-bd_1"/>
</dbReference>
<feature type="domain" description="PAS" evidence="7">
    <location>
        <begin position="219"/>
        <end position="266"/>
    </location>
</feature>
<keyword evidence="2" id="KW-0067">ATP-binding</keyword>
<dbReference type="FunFam" id="3.40.50.300:FF:000006">
    <property type="entry name" value="DNA-binding transcriptional regulator NtrC"/>
    <property type="match status" value="1"/>
</dbReference>
<keyword evidence="3" id="KW-0805">Transcription regulation</keyword>
<dbReference type="GO" id="GO:0005524">
    <property type="term" value="F:ATP binding"/>
    <property type="evidence" value="ECO:0007669"/>
    <property type="project" value="UniProtKB-KW"/>
</dbReference>
<dbReference type="RefSeq" id="WP_012120554.1">
    <property type="nucleotide sequence ID" value="NC_009767.1"/>
</dbReference>
<dbReference type="PANTHER" id="PTHR32071">
    <property type="entry name" value="TRANSCRIPTIONAL REGULATORY PROTEIN"/>
    <property type="match status" value="1"/>
</dbReference>
<dbReference type="SUPFAM" id="SSF55785">
    <property type="entry name" value="PYP-like sensor domain (PAS domain)"/>
    <property type="match status" value="1"/>
</dbReference>
<dbReference type="SUPFAM" id="SSF46689">
    <property type="entry name" value="Homeodomain-like"/>
    <property type="match status" value="1"/>
</dbReference>
<dbReference type="Pfam" id="PF00158">
    <property type="entry name" value="Sigma54_activat"/>
    <property type="match status" value="1"/>
</dbReference>
<dbReference type="HOGENOM" id="CLU_000445_8_12_0"/>
<dbReference type="Gene3D" id="3.30.450.20">
    <property type="entry name" value="PAS domain"/>
    <property type="match status" value="1"/>
</dbReference>
<dbReference type="Pfam" id="PF02954">
    <property type="entry name" value="HTH_8"/>
    <property type="match status" value="1"/>
</dbReference>
<keyword evidence="9" id="KW-1185">Reference proteome</keyword>
<dbReference type="PANTHER" id="PTHR32071:SF57">
    <property type="entry name" value="C4-DICARBOXYLATE TRANSPORT TRANSCRIPTIONAL REGULATORY PROTEIN DCTD"/>
    <property type="match status" value="1"/>
</dbReference>
<dbReference type="PRINTS" id="PR01590">
    <property type="entry name" value="HTHFIS"/>
</dbReference>
<dbReference type="InterPro" id="IPR009057">
    <property type="entry name" value="Homeodomain-like_sf"/>
</dbReference>
<evidence type="ECO:0000256" key="1">
    <source>
        <dbReference type="ARBA" id="ARBA00022741"/>
    </source>
</evidence>